<evidence type="ECO:0000256" key="2">
    <source>
        <dbReference type="SAM" id="MobiDB-lite"/>
    </source>
</evidence>
<evidence type="ECO:0000256" key="1">
    <source>
        <dbReference type="ARBA" id="ARBA00009199"/>
    </source>
</evidence>
<evidence type="ECO:0000313" key="4">
    <source>
        <dbReference type="EMBL" id="AEK46805.1"/>
    </source>
</evidence>
<dbReference type="InterPro" id="IPR000120">
    <property type="entry name" value="Amidase"/>
</dbReference>
<feature type="region of interest" description="Disordered" evidence="2">
    <location>
        <begin position="473"/>
        <end position="581"/>
    </location>
</feature>
<gene>
    <name evidence="4" type="ordered locus">RAM_41690</name>
</gene>
<dbReference type="GO" id="GO:0003824">
    <property type="term" value="F:catalytic activity"/>
    <property type="evidence" value="ECO:0007669"/>
    <property type="project" value="InterPro"/>
</dbReference>
<proteinExistence type="inferred from homology"/>
<reference evidence="4 5" key="1">
    <citation type="journal article" date="2011" name="J. Bacteriol.">
        <title>Whole genome sequence of the rifamycin B-producing strain Amycolatopsis mediterranei S699.</title>
        <authorList>
            <person name="Verma M."/>
            <person name="Kaur J."/>
            <person name="Kumar M."/>
            <person name="Kumari K."/>
            <person name="Saxena A."/>
            <person name="Anand S."/>
            <person name="Nigam A."/>
            <person name="Ravi V."/>
            <person name="Raghuvanshi S."/>
            <person name="Khurana P."/>
            <person name="Tyagi A.K."/>
            <person name="Khurana J.P."/>
            <person name="Lal R."/>
        </authorList>
    </citation>
    <scope>NUCLEOTIDE SEQUENCE [LARGE SCALE GENOMIC DNA]</scope>
    <source>
        <strain evidence="4 5">S699</strain>
    </source>
</reference>
<name>A0A9R0P5U0_AMYMS</name>
<dbReference type="SUPFAM" id="SSF75304">
    <property type="entry name" value="Amidase signature (AS) enzymes"/>
    <property type="match status" value="1"/>
</dbReference>
<dbReference type="Pfam" id="PF01425">
    <property type="entry name" value="Amidase"/>
    <property type="match status" value="1"/>
</dbReference>
<feature type="compositionally biased region" description="Pro residues" evidence="2">
    <location>
        <begin position="531"/>
        <end position="555"/>
    </location>
</feature>
<comment type="similarity">
    <text evidence="1">Belongs to the amidase family.</text>
</comment>
<dbReference type="PANTHER" id="PTHR11895">
    <property type="entry name" value="TRANSAMIDASE"/>
    <property type="match status" value="1"/>
</dbReference>
<dbReference type="Proteomes" id="UP000006138">
    <property type="component" value="Chromosome"/>
</dbReference>
<dbReference type="InterPro" id="IPR036928">
    <property type="entry name" value="AS_sf"/>
</dbReference>
<evidence type="ECO:0000259" key="3">
    <source>
        <dbReference type="Pfam" id="PF01425"/>
    </source>
</evidence>
<dbReference type="EMBL" id="CP002896">
    <property type="protein sequence ID" value="AEK46805.1"/>
    <property type="molecule type" value="Genomic_DNA"/>
</dbReference>
<dbReference type="InterPro" id="IPR023631">
    <property type="entry name" value="Amidase_dom"/>
</dbReference>
<evidence type="ECO:0000313" key="5">
    <source>
        <dbReference type="Proteomes" id="UP000006138"/>
    </source>
</evidence>
<feature type="domain" description="Amidase" evidence="3">
    <location>
        <begin position="16"/>
        <end position="418"/>
    </location>
</feature>
<organism evidence="4 5">
    <name type="scientific">Amycolatopsis mediterranei (strain S699)</name>
    <name type="common">Nocardia mediterranei</name>
    <dbReference type="NCBI Taxonomy" id="713604"/>
    <lineage>
        <taxon>Bacteria</taxon>
        <taxon>Bacillati</taxon>
        <taxon>Actinomycetota</taxon>
        <taxon>Actinomycetes</taxon>
        <taxon>Pseudonocardiales</taxon>
        <taxon>Pseudonocardiaceae</taxon>
        <taxon>Amycolatopsis</taxon>
    </lineage>
</organism>
<dbReference type="KEGG" id="amn:RAM_41690"/>
<sequence length="581" mass="59820">MEIAASVRAGKLDPVRVTEETLDRIAAADGVIGAFRRVRAEEAVKEAAEVAVRPDLASLPLAGVPVAVKDVTELAGEYASHGSLAGSSARADADGVIAARLRAAGAVIVGLTRVPELCIWPMSDTPDGIARNPWDPTYAAGGSSGGSAAAVAAGLVPLAHGTDGMGSVRLPAAMCGLVGLKPGADLLAEGGWFGMSVHGPLATTVADTALLLSVLADSPSLASVSSPAPVRIGLSTTVPVLHTPVPKELVAAVSTAAGHLAAAGHAIAPAAPRYPATMVLGMTARWLAGPAAQARAFDVPRLQRRTRAHIRAGRLVERAGLLRESTRDHWVSRAEEFFASHEVLLTPTLSHWPVKAARWHEKGWPANVLPSTRLAGFTGQWNFAGYPAITVPAGRSVVSGLPTSVQLVARPGGESLLLGLAAQLEAANPWPRTARNQRPKVAFGALDAPKVAFGALDAPKVAFGALSAPKATLGRSEVRRPACSRSARAASRHCRSRRCRSPAWSPGRSSSPAWRPGAPASGPRPAWEPASGPPPSGWPAAPPERPAPPAWWPPPSHRRPAGKPAGSRPPPAASPAASRSG</sequence>
<accession>A0A9R0P5U0</accession>
<dbReference type="PANTHER" id="PTHR11895:SF7">
    <property type="entry name" value="GLUTAMYL-TRNA(GLN) AMIDOTRANSFERASE SUBUNIT A, MITOCHONDRIAL"/>
    <property type="match status" value="1"/>
</dbReference>
<keyword evidence="5" id="KW-1185">Reference proteome</keyword>
<feature type="compositionally biased region" description="Low complexity" evidence="2">
    <location>
        <begin position="508"/>
        <end position="530"/>
    </location>
</feature>
<feature type="compositionally biased region" description="Basic residues" evidence="2">
    <location>
        <begin position="490"/>
        <end position="500"/>
    </location>
</feature>
<dbReference type="AlphaFoldDB" id="A0A9R0P5U0"/>
<protein>
    <submittedName>
        <fullName evidence="4">Amidase</fullName>
    </submittedName>
</protein>
<dbReference type="Gene3D" id="3.90.1300.10">
    <property type="entry name" value="Amidase signature (AS) domain"/>
    <property type="match status" value="1"/>
</dbReference>